<accession>A0A218NMT6</accession>
<evidence type="ECO:0000313" key="2">
    <source>
        <dbReference type="Proteomes" id="UP000197679"/>
    </source>
</evidence>
<dbReference type="AlphaFoldDB" id="A0A218NMT6"/>
<dbReference type="RefSeq" id="WP_088820035.1">
    <property type="nucleotide sequence ID" value="NZ_CP019964.1"/>
</dbReference>
<gene>
    <name evidence="1" type="ORF">Mia14_0486</name>
</gene>
<keyword evidence="2" id="KW-1185">Reference proteome</keyword>
<dbReference type="Proteomes" id="UP000197679">
    <property type="component" value="Chromosome"/>
</dbReference>
<protein>
    <submittedName>
        <fullName evidence="1">Uncharacterized protein</fullName>
    </submittedName>
</protein>
<sequence>MKMPKNKTKINDGFTERQLLDDTNAKIAGLSRLSDNDTAKLITDYLKENFDPSEADKRLSEILDFVESLDQRDTRYRYFHAIWSTKAVKELTSERTMKFANSIGVNNSYGYFYAIENTKAVKELTSEEFTNKKTADFINLIGNYSNFEYFNAVGTTKAVKELTSKRVFDFAKLIGINVDKYFYAVGSTKAVAELTSEEIANRRIADFINLSNNSFGYEYFGAVGKTKAVKELTSGEVIDFAKSLGSNIDKYFSAIESTKAVKELTSKEVIGKRIADFINLIGRTSASEYFNAIGYTEAVAELTSGEVVNEGTVNFIKSIGSYGSNRYFYAIGMTRAVKELTSKRVRDFAISLGNNNVYGYFRAMADSKAVAELTSGEVINETITNFVDSIGGDSSYQYFYAIGMTKAVAELTSERVRDFARYVGYNASFEYFRAIRKTKAAKELTDEVFLSWLKDSYTMNDFMDILTGIANILYYSDNHNLNKGLTFLEDPIIRLIKFENASKDPNRFKAEVLGWSNLIKNLETIENGNLGSIDEAKFDRIVKLYSRTGGSVEYLSIASNFIKTKEDFETLFSGEKGKIDNIIVNGANSYFNNLKGLPKSVEGWGGIKILRLVWENKNMFTPEFLVESLKRRSNPSELHIDEFKHIDSLLPEFNKQYIKTYDLHQEKKTEELTREETSKIISDSISIIKGVFPENAVDVPQALGQIQTELASLRNSVGRGLRSRIDYIVGKSDIDDNPESVNFQKAIFLAKGLKKIEKDINNIADENKGDALYSYGRILNAVEGVMASKYYREKIGDQENALEEARRSLMEGAEMPKEEMELYIKKADEALSNIYQYMTDPDMFIVDSPGRRMLFGLYLNTISEDSEKLDKSLPTAGVLTIKSWKRSLDDIFGGRYSGDCTAPPNESDYSGIHFDANFRWVKDPATLILNFYWKEKLEDVPQPIGRTYCFAAEVDGKPMLFIDSLEFLSSFYPGIEVQKALPEMIKDLAKHFNVPVVINTGRVSNREWVNDVIGNAGFNKKTISIKKLGNDVFAEHIETSLLRKEQYFVAP</sequence>
<dbReference type="EMBL" id="CP019964">
    <property type="protein sequence ID" value="ASI13800.1"/>
    <property type="molecule type" value="Genomic_DNA"/>
</dbReference>
<proteinExistence type="predicted"/>
<dbReference type="KEGG" id="marh:Mia14_0486"/>
<name>A0A218NMT6_9ARCH</name>
<evidence type="ECO:0000313" key="1">
    <source>
        <dbReference type="EMBL" id="ASI13800.1"/>
    </source>
</evidence>
<organism evidence="1 2">
    <name type="scientific">Candidatus Mancarchaeum acidiphilum</name>
    <dbReference type="NCBI Taxonomy" id="1920749"/>
    <lineage>
        <taxon>Archaea</taxon>
        <taxon>Candidatus Micrarchaeota</taxon>
        <taxon>Candidatus Mancarchaeum</taxon>
    </lineage>
</organism>
<reference evidence="1 2" key="1">
    <citation type="journal article" date="2017" name="Nat. Commun.">
        <title>'ARMAN' archaea depend on association with euryarchaeal host in culture and in situ.</title>
        <authorList>
            <person name="Golyshina O."/>
            <person name="Toshchakov S."/>
            <person name="Makarova K."/>
            <person name="Gavrilov S."/>
            <person name="Korzhenkov A."/>
            <person name="La Cono V."/>
            <person name="Arcadi E."/>
            <person name="Nechitaylo T."/>
            <person name="Ferrer M."/>
            <person name="Kublanov I."/>
            <person name="Wolf Y."/>
            <person name="Yakimov M."/>
            <person name="Golyshin P."/>
            <person name="Slesarev A."/>
            <person name="Kozyavkin S."/>
        </authorList>
    </citation>
    <scope>NUCLEOTIDE SEQUENCE [LARGE SCALE GENOMIC DNA]</scope>
    <source>
        <strain evidence="1 2">Mia14</strain>
    </source>
</reference>
<dbReference type="GeneID" id="33314044"/>